<keyword evidence="1" id="KW-0677">Repeat</keyword>
<feature type="domain" description="Teneurin-like YD-shell" evidence="3">
    <location>
        <begin position="40"/>
        <end position="173"/>
    </location>
</feature>
<feature type="region of interest" description="Disordered" evidence="2">
    <location>
        <begin position="663"/>
        <end position="685"/>
    </location>
</feature>
<dbReference type="InterPro" id="IPR031325">
    <property type="entry name" value="RHS_repeat"/>
</dbReference>
<dbReference type="InterPro" id="IPR050708">
    <property type="entry name" value="T6SS_VgrG/RHS"/>
</dbReference>
<dbReference type="PANTHER" id="PTHR32305:SF15">
    <property type="entry name" value="PROTEIN RHSA-RELATED"/>
    <property type="match status" value="1"/>
</dbReference>
<dbReference type="NCBIfam" id="TIGR03696">
    <property type="entry name" value="Rhs_assc_core"/>
    <property type="match status" value="1"/>
</dbReference>
<feature type="compositionally biased region" description="Polar residues" evidence="2">
    <location>
        <begin position="663"/>
        <end position="682"/>
    </location>
</feature>
<dbReference type="InterPro" id="IPR056823">
    <property type="entry name" value="TEN-like_YD-shell"/>
</dbReference>
<keyword evidence="5" id="KW-1185">Reference proteome</keyword>
<comment type="caution">
    <text evidence="4">The sequence shown here is derived from an EMBL/GenBank/DDBJ whole genome shotgun (WGS) entry which is preliminary data.</text>
</comment>
<dbReference type="InterPro" id="IPR022385">
    <property type="entry name" value="Rhs_assc_core"/>
</dbReference>
<proteinExistence type="predicted"/>
<dbReference type="Pfam" id="PF05593">
    <property type="entry name" value="RHS_repeat"/>
    <property type="match status" value="2"/>
</dbReference>
<organism evidence="4 5">
    <name type="scientific">Paraburkholderia panacisoli</name>
    <dbReference type="NCBI Taxonomy" id="2603818"/>
    <lineage>
        <taxon>Bacteria</taxon>
        <taxon>Pseudomonadati</taxon>
        <taxon>Pseudomonadota</taxon>
        <taxon>Betaproteobacteria</taxon>
        <taxon>Burkholderiales</taxon>
        <taxon>Burkholderiaceae</taxon>
        <taxon>Paraburkholderia</taxon>
    </lineage>
</organism>
<sequence length="803" mass="87877">MLPTNTYGNGGDLNDRVISQKLADNSTFAFAYTVTGGKATKTEVTDRRGSIRRLEFDASGHVVRNTYPTGLDIAQVQTYVYDVTGRVTNFTSTDRQYTYAYDANGNRISEADQSGTLVTRSFDSYSQLLTEAQAGDPQRGVSTAYTYDAKGNLLTVTDRLGNRTTFTNDSQGRPLTVTDALKGVTKFSWAAADLLGVTDPLSRTTSYTTDAVGRVTAVQDPLSHSTRRTVDALDRTTDITDAAGGVTHLEWDGAGRLLSQADPKGVTTRYTYNAIGRPVSKTDPLGHKSTYTWNSAGQIGTVTDRRGQVRTYIYDAAGRLGQISFQPAAGAPESHRWQYSWDKTLGKLIGITDFGPSTRGNIQADGTQVSTALYYDPVTGKYNGMFEFPTFQGRWTYRFAPDTRDLTGIDMDRASVSYSRDAERRVTQIQYQVNGEAPRIFSYTYDALGRLSQTKFANGIAATNTWDAASQLTGITYKRADGSVLGDLTYGYDLAGRRTKAGGSLLKVNLPQAVNDAQYNAANQLTRWAGKTLSYDLNGNLASDGVNQYNWNENDLLSQVSGGVTASFSYDVFGRRNRSTVNAHRLQTGWIDNELNLMMPDDDWSQRIRVFSPYPESGVDELAYRRIGDDASRDRYVLRDANNNVVALTDADQQSLTQYSYEPYGGTNQTGAVDPNSQQFTGRENDGTGLYYYRSRYYSPATARFISEDPIGWASGQTNAYAYVAGNPVQFTDPFGEAGVITGFTRHGLNQAINRGVSPGAMCDAVNNPISVTERSNGTTRYIGAGAVVVLNPAGRVVTVWGQ</sequence>
<dbReference type="AlphaFoldDB" id="A0A5B0H6T4"/>
<protein>
    <submittedName>
        <fullName evidence="4">RHS repeat protein</fullName>
    </submittedName>
</protein>
<evidence type="ECO:0000256" key="2">
    <source>
        <dbReference type="SAM" id="MobiDB-lite"/>
    </source>
</evidence>
<dbReference type="NCBIfam" id="TIGR01643">
    <property type="entry name" value="YD_repeat_2x"/>
    <property type="match status" value="5"/>
</dbReference>
<evidence type="ECO:0000313" key="4">
    <source>
        <dbReference type="EMBL" id="KAA1010905.1"/>
    </source>
</evidence>
<feature type="domain" description="Teneurin-like YD-shell" evidence="3">
    <location>
        <begin position="372"/>
        <end position="709"/>
    </location>
</feature>
<dbReference type="Proteomes" id="UP000325273">
    <property type="component" value="Unassembled WGS sequence"/>
</dbReference>
<name>A0A5B0H6T4_9BURK</name>
<dbReference type="Pfam" id="PF25023">
    <property type="entry name" value="TEN_YD-shell"/>
    <property type="match status" value="2"/>
</dbReference>
<dbReference type="InterPro" id="IPR006530">
    <property type="entry name" value="YD"/>
</dbReference>
<evidence type="ECO:0000256" key="1">
    <source>
        <dbReference type="ARBA" id="ARBA00022737"/>
    </source>
</evidence>
<dbReference type="EMBL" id="VTUZ01000011">
    <property type="protein sequence ID" value="KAA1010905.1"/>
    <property type="molecule type" value="Genomic_DNA"/>
</dbReference>
<evidence type="ECO:0000259" key="3">
    <source>
        <dbReference type="Pfam" id="PF25023"/>
    </source>
</evidence>
<dbReference type="PANTHER" id="PTHR32305">
    <property type="match status" value="1"/>
</dbReference>
<accession>A0A5B0H6T4</accession>
<reference evidence="4 5" key="1">
    <citation type="submission" date="2019-08" db="EMBL/GenBank/DDBJ databases">
        <title>Paraburkholderia sp. DCY113.</title>
        <authorList>
            <person name="Kang J."/>
        </authorList>
    </citation>
    <scope>NUCLEOTIDE SEQUENCE [LARGE SCALE GENOMIC DNA]</scope>
    <source>
        <strain evidence="4 5">DCY113</strain>
    </source>
</reference>
<gene>
    <name evidence="4" type="ORF">FVF58_18840</name>
</gene>
<evidence type="ECO:0000313" key="5">
    <source>
        <dbReference type="Proteomes" id="UP000325273"/>
    </source>
</evidence>
<dbReference type="Gene3D" id="2.180.10.10">
    <property type="entry name" value="RHS repeat-associated core"/>
    <property type="match status" value="4"/>
</dbReference>